<accession>A0A392MLA2</accession>
<evidence type="ECO:0000313" key="3">
    <source>
        <dbReference type="Proteomes" id="UP000265520"/>
    </source>
</evidence>
<evidence type="ECO:0000313" key="2">
    <source>
        <dbReference type="EMBL" id="MCH88270.1"/>
    </source>
</evidence>
<feature type="region of interest" description="Disordered" evidence="1">
    <location>
        <begin position="1"/>
        <end position="58"/>
    </location>
</feature>
<dbReference type="AlphaFoldDB" id="A0A392MLA2"/>
<organism evidence="2 3">
    <name type="scientific">Trifolium medium</name>
    <dbReference type="NCBI Taxonomy" id="97028"/>
    <lineage>
        <taxon>Eukaryota</taxon>
        <taxon>Viridiplantae</taxon>
        <taxon>Streptophyta</taxon>
        <taxon>Embryophyta</taxon>
        <taxon>Tracheophyta</taxon>
        <taxon>Spermatophyta</taxon>
        <taxon>Magnoliopsida</taxon>
        <taxon>eudicotyledons</taxon>
        <taxon>Gunneridae</taxon>
        <taxon>Pentapetalae</taxon>
        <taxon>rosids</taxon>
        <taxon>fabids</taxon>
        <taxon>Fabales</taxon>
        <taxon>Fabaceae</taxon>
        <taxon>Papilionoideae</taxon>
        <taxon>50 kb inversion clade</taxon>
        <taxon>NPAAA clade</taxon>
        <taxon>Hologalegina</taxon>
        <taxon>IRL clade</taxon>
        <taxon>Trifolieae</taxon>
        <taxon>Trifolium</taxon>
    </lineage>
</organism>
<sequence>MEADDQNPTRPLKHHQPPRKLDITPPHDPCGPRNDGEPKNDDERLGKRVEAWTVRGKG</sequence>
<keyword evidence="3" id="KW-1185">Reference proteome</keyword>
<comment type="caution">
    <text evidence="2">The sequence shown here is derived from an EMBL/GenBank/DDBJ whole genome shotgun (WGS) entry which is preliminary data.</text>
</comment>
<evidence type="ECO:0000256" key="1">
    <source>
        <dbReference type="SAM" id="MobiDB-lite"/>
    </source>
</evidence>
<dbReference type="EMBL" id="LXQA010013841">
    <property type="protein sequence ID" value="MCH88270.1"/>
    <property type="molecule type" value="Genomic_DNA"/>
</dbReference>
<dbReference type="Proteomes" id="UP000265520">
    <property type="component" value="Unassembled WGS sequence"/>
</dbReference>
<name>A0A392MLA2_9FABA</name>
<reference evidence="2 3" key="1">
    <citation type="journal article" date="2018" name="Front. Plant Sci.">
        <title>Red Clover (Trifolium pratense) and Zigzag Clover (T. medium) - A Picture of Genomic Similarities and Differences.</title>
        <authorList>
            <person name="Dluhosova J."/>
            <person name="Istvanek J."/>
            <person name="Nedelnik J."/>
            <person name="Repkova J."/>
        </authorList>
    </citation>
    <scope>NUCLEOTIDE SEQUENCE [LARGE SCALE GENOMIC DNA]</scope>
    <source>
        <strain evidence="3">cv. 10/8</strain>
        <tissue evidence="2">Leaf</tissue>
    </source>
</reference>
<protein>
    <submittedName>
        <fullName evidence="2">Uncharacterized protein</fullName>
    </submittedName>
</protein>
<feature type="compositionally biased region" description="Basic and acidic residues" evidence="1">
    <location>
        <begin position="34"/>
        <end position="50"/>
    </location>
</feature>
<gene>
    <name evidence="2" type="ORF">A2U01_0009154</name>
</gene>
<proteinExistence type="predicted"/>